<sequence length="222" mass="24589">MVEGVDYRQADITALDHDGHPLTALPATRIDINQAYPGDVAEWDDPSRAIPRLPVDLPLALQARLRLFTDGSSWFAVPRDWRLKFAMLTGDTTLFYVFEPATGRPGRAQFVEYIACAGCAISAAASVHPNARQAYRELTGESPDKPDRRIKTTFTQPCIATQTWPVRHGMRKHVVSRYENDGPLYTAFTVELPDESGVPVDAMLDVFRATLPGCDTRASDPT</sequence>
<protein>
    <submittedName>
        <fullName evidence="1">Uncharacterized protein</fullName>
    </submittedName>
</protein>
<dbReference type="AlphaFoldDB" id="A0A4R0YQK8"/>
<organism evidence="1 2">
    <name type="scientific">Dyella soli</name>
    <dbReference type="NCBI Taxonomy" id="522319"/>
    <lineage>
        <taxon>Bacteria</taxon>
        <taxon>Pseudomonadati</taxon>
        <taxon>Pseudomonadota</taxon>
        <taxon>Gammaproteobacteria</taxon>
        <taxon>Lysobacterales</taxon>
        <taxon>Rhodanobacteraceae</taxon>
        <taxon>Dyella</taxon>
    </lineage>
</organism>
<evidence type="ECO:0000313" key="2">
    <source>
        <dbReference type="Proteomes" id="UP000291822"/>
    </source>
</evidence>
<comment type="caution">
    <text evidence="1">The sequence shown here is derived from an EMBL/GenBank/DDBJ whole genome shotgun (WGS) entry which is preliminary data.</text>
</comment>
<accession>A0A4R0YQK8</accession>
<dbReference type="EMBL" id="SJTG01000004">
    <property type="protein sequence ID" value="TCI08365.1"/>
    <property type="molecule type" value="Genomic_DNA"/>
</dbReference>
<gene>
    <name evidence="1" type="ORF">EZM97_27425</name>
</gene>
<proteinExistence type="predicted"/>
<evidence type="ECO:0000313" key="1">
    <source>
        <dbReference type="EMBL" id="TCI08365.1"/>
    </source>
</evidence>
<reference evidence="1 2" key="1">
    <citation type="submission" date="2019-02" db="EMBL/GenBank/DDBJ databases">
        <title>Dyella amyloliquefaciens sp. nov., isolated from forest soil.</title>
        <authorList>
            <person name="Gao Z.-H."/>
            <person name="Qiu L.-H."/>
        </authorList>
    </citation>
    <scope>NUCLEOTIDE SEQUENCE [LARGE SCALE GENOMIC DNA]</scope>
    <source>
        <strain evidence="1 2">KACC 12747</strain>
    </source>
</reference>
<name>A0A4R0YQK8_9GAMM</name>
<dbReference type="Proteomes" id="UP000291822">
    <property type="component" value="Unassembled WGS sequence"/>
</dbReference>
<dbReference type="RefSeq" id="WP_131411394.1">
    <property type="nucleotide sequence ID" value="NZ_SJTG01000004.1"/>
</dbReference>
<keyword evidence="2" id="KW-1185">Reference proteome</keyword>